<dbReference type="FunFam" id="1.10.287.1080:FF:000003">
    <property type="entry name" value="Nucleoside triphosphate pyrophosphohydrolase"/>
    <property type="match status" value="1"/>
</dbReference>
<sequence>MIEIVGLGPGSVDSLTLGAVNVLKNSEGVYLRTEKHPTVNYLRELGINFQAYDNVYEKKEKFEDVYKCIAEDLIQREKELKKIVYAVPGHPLVSEKSVTLLLKLCKQKSIDTEIIPSVSFIDAIIERLGIDAGDGLKIVDAFDIKNQVMDKRTNTIITQVYDKFIASQVKLALMEYYGDDTEIYFVRSAGVKDSENIRKMKLYELDRQKDIDYLTSIYIPKNLEITYDLKDLLDIMKKLRSDTGCPWDREQDHYSLKKYLIEESYEVLEAVDAQNDANLVEELGDVLFQIVFHCQIGQEEGFFNIRDVINTVCHKMIERHPHVFGTVKIDGTQQVLENWNIIKKKEQGLKTYTDELRHVAKTLPALMRASKVQKKAAVVGFDWDKVECALNKVLEEYYEVKNVYKSEERVKIVEEIGDLIFACVNVARFLDIDPEFALNYTIEKFIKRFAYIEKNAVDQGLDVMNMTLDEMNRLWEEAKRK</sequence>
<dbReference type="CDD" id="cd11528">
    <property type="entry name" value="NTP-PPase_MazG_Nterm"/>
    <property type="match status" value="1"/>
</dbReference>
<dbReference type="EMBL" id="PVXP01000014">
    <property type="protein sequence ID" value="PRR85598.1"/>
    <property type="molecule type" value="Genomic_DNA"/>
</dbReference>
<dbReference type="InterPro" id="IPR048015">
    <property type="entry name" value="NTP-PPase_MazG-like_N"/>
</dbReference>
<dbReference type="Pfam" id="PF00590">
    <property type="entry name" value="TP_methylase"/>
    <property type="match status" value="1"/>
</dbReference>
<protein>
    <submittedName>
        <fullName evidence="3">Nucleoside triphosphate pyrophosphohydrolase</fullName>
        <ecNumber evidence="3">3.6.1.8</ecNumber>
    </submittedName>
</protein>
<keyword evidence="4" id="KW-1185">Reference proteome</keyword>
<evidence type="ECO:0000313" key="4">
    <source>
        <dbReference type="Proteomes" id="UP000237798"/>
    </source>
</evidence>
<dbReference type="GO" id="GO:0046076">
    <property type="term" value="P:dTTP catabolic process"/>
    <property type="evidence" value="ECO:0007669"/>
    <property type="project" value="TreeGrafter"/>
</dbReference>
<dbReference type="GO" id="GO:0046061">
    <property type="term" value="P:dATP catabolic process"/>
    <property type="evidence" value="ECO:0007669"/>
    <property type="project" value="TreeGrafter"/>
</dbReference>
<dbReference type="InterPro" id="IPR014777">
    <property type="entry name" value="4pyrrole_Mease_sub1"/>
</dbReference>
<dbReference type="GO" id="GO:0046052">
    <property type="term" value="P:UTP catabolic process"/>
    <property type="evidence" value="ECO:0007669"/>
    <property type="project" value="TreeGrafter"/>
</dbReference>
<evidence type="ECO:0000313" key="3">
    <source>
        <dbReference type="EMBL" id="PRR85598.1"/>
    </source>
</evidence>
<dbReference type="NCBIfam" id="NF007113">
    <property type="entry name" value="PRK09562.1"/>
    <property type="match status" value="1"/>
</dbReference>
<dbReference type="CDD" id="cd11529">
    <property type="entry name" value="NTP-PPase_MazG_Cterm"/>
    <property type="match status" value="1"/>
</dbReference>
<dbReference type="EC" id="3.6.1.8" evidence="3"/>
<dbReference type="GO" id="GO:0006203">
    <property type="term" value="P:dGTP catabolic process"/>
    <property type="evidence" value="ECO:0007669"/>
    <property type="project" value="TreeGrafter"/>
</dbReference>
<dbReference type="InterPro" id="IPR035013">
    <property type="entry name" value="YabN_N"/>
</dbReference>
<dbReference type="GO" id="GO:0008168">
    <property type="term" value="F:methyltransferase activity"/>
    <property type="evidence" value="ECO:0007669"/>
    <property type="project" value="InterPro"/>
</dbReference>
<dbReference type="PANTHER" id="PTHR30522:SF0">
    <property type="entry name" value="NUCLEOSIDE TRIPHOSPHATE PYROPHOSPHOHYDROLASE"/>
    <property type="match status" value="1"/>
</dbReference>
<dbReference type="Pfam" id="PF03819">
    <property type="entry name" value="MazG"/>
    <property type="match status" value="2"/>
</dbReference>
<dbReference type="InterPro" id="IPR048011">
    <property type="entry name" value="NTP-PPase_MazG-like_C"/>
</dbReference>
<evidence type="ECO:0000259" key="2">
    <source>
        <dbReference type="Pfam" id="PF03819"/>
    </source>
</evidence>
<dbReference type="GO" id="GO:0006950">
    <property type="term" value="P:response to stress"/>
    <property type="evidence" value="ECO:0007669"/>
    <property type="project" value="UniProtKB-ARBA"/>
</dbReference>
<dbReference type="SUPFAM" id="SSF53790">
    <property type="entry name" value="Tetrapyrrole methylase"/>
    <property type="match status" value="1"/>
</dbReference>
<feature type="domain" description="NTP pyrophosphohydrolase MazG-like" evidence="2">
    <location>
        <begin position="251"/>
        <end position="324"/>
    </location>
</feature>
<keyword evidence="3" id="KW-0378">Hydrolase</keyword>
<dbReference type="FunFam" id="1.10.287.1080:FF:000001">
    <property type="entry name" value="Nucleoside triphosphate pyrophosphohydrolase"/>
    <property type="match status" value="1"/>
</dbReference>
<dbReference type="CDD" id="cd11723">
    <property type="entry name" value="YabN_N_like"/>
    <property type="match status" value="1"/>
</dbReference>
<organism evidence="3 4">
    <name type="scientific">Clostridium luticellarii</name>
    <dbReference type="NCBI Taxonomy" id="1691940"/>
    <lineage>
        <taxon>Bacteria</taxon>
        <taxon>Bacillati</taxon>
        <taxon>Bacillota</taxon>
        <taxon>Clostridia</taxon>
        <taxon>Eubacteriales</taxon>
        <taxon>Clostridiaceae</taxon>
        <taxon>Clostridium</taxon>
    </lineage>
</organism>
<dbReference type="RefSeq" id="WP_106008872.1">
    <property type="nucleotide sequence ID" value="NZ_JALCPJ010000008.1"/>
</dbReference>
<accession>A0A2T0BNY2</accession>
<dbReference type="OrthoDB" id="9808939at2"/>
<feature type="domain" description="NTP pyrophosphohydrolase MazG-like" evidence="2">
    <location>
        <begin position="390"/>
        <end position="448"/>
    </location>
</feature>
<dbReference type="Gene3D" id="1.10.287.1080">
    <property type="entry name" value="MazG-like"/>
    <property type="match status" value="2"/>
</dbReference>
<proteinExistence type="predicted"/>
<dbReference type="NCBIfam" id="TIGR00444">
    <property type="entry name" value="mazG"/>
    <property type="match status" value="1"/>
</dbReference>
<dbReference type="Proteomes" id="UP000237798">
    <property type="component" value="Unassembled WGS sequence"/>
</dbReference>
<comment type="caution">
    <text evidence="3">The sequence shown here is derived from an EMBL/GenBank/DDBJ whole genome shotgun (WGS) entry which is preliminary data.</text>
</comment>
<reference evidence="3 4" key="1">
    <citation type="submission" date="2018-03" db="EMBL/GenBank/DDBJ databases">
        <title>Genome sequence of Clostridium luticellarii DSM 29923.</title>
        <authorList>
            <person name="Poehlein A."/>
            <person name="Daniel R."/>
        </authorList>
    </citation>
    <scope>NUCLEOTIDE SEQUENCE [LARGE SCALE GENOMIC DNA]</scope>
    <source>
        <strain evidence="3 4">DSM 29923</strain>
    </source>
</reference>
<dbReference type="PIRSF" id="PIRSF002845">
    <property type="entry name" value="Ttrprl_mtas_MazG"/>
    <property type="match status" value="1"/>
</dbReference>
<dbReference type="PANTHER" id="PTHR30522">
    <property type="entry name" value="NUCLEOSIDE TRIPHOSPHATE PYROPHOSPHOHYDROLASE"/>
    <property type="match status" value="1"/>
</dbReference>
<dbReference type="InterPro" id="IPR035996">
    <property type="entry name" value="4pyrrol_Methylase_sf"/>
</dbReference>
<gene>
    <name evidence="3" type="primary">mazG</name>
    <name evidence="3" type="ORF">CLLU_13520</name>
</gene>
<dbReference type="InterPro" id="IPR011551">
    <property type="entry name" value="NTP_PyrPHydrolase_MazG"/>
</dbReference>
<name>A0A2T0BNY2_9CLOT</name>
<dbReference type="InterPro" id="IPR024180">
    <property type="entry name" value="Tetrapyrrole_Mease/MazG_pred"/>
</dbReference>
<dbReference type="SUPFAM" id="SSF101386">
    <property type="entry name" value="all-alpha NTP pyrophosphatases"/>
    <property type="match status" value="2"/>
</dbReference>
<dbReference type="InterPro" id="IPR000878">
    <property type="entry name" value="4pyrrol_Mease"/>
</dbReference>
<dbReference type="GO" id="GO:0046081">
    <property type="term" value="P:dUTP catabolic process"/>
    <property type="evidence" value="ECO:0007669"/>
    <property type="project" value="TreeGrafter"/>
</dbReference>
<evidence type="ECO:0000259" key="1">
    <source>
        <dbReference type="Pfam" id="PF00590"/>
    </source>
</evidence>
<dbReference type="AlphaFoldDB" id="A0A2T0BNY2"/>
<dbReference type="GO" id="GO:0047693">
    <property type="term" value="F:ATP diphosphatase activity"/>
    <property type="evidence" value="ECO:0007669"/>
    <property type="project" value="UniProtKB-EC"/>
</dbReference>
<dbReference type="Gene3D" id="3.40.1010.10">
    <property type="entry name" value="Cobalt-precorrin-4 Transmethylase, Domain 1"/>
    <property type="match status" value="1"/>
</dbReference>
<dbReference type="InterPro" id="IPR004518">
    <property type="entry name" value="MazG-like_dom"/>
</dbReference>
<feature type="domain" description="Tetrapyrrole methylase" evidence="1">
    <location>
        <begin position="3"/>
        <end position="205"/>
    </location>
</feature>
<dbReference type="GO" id="GO:0046047">
    <property type="term" value="P:TTP catabolic process"/>
    <property type="evidence" value="ECO:0007669"/>
    <property type="project" value="TreeGrafter"/>
</dbReference>